<accession>A0A855X4G1</accession>
<feature type="transmembrane region" description="Helical" evidence="2">
    <location>
        <begin position="6"/>
        <end position="24"/>
    </location>
</feature>
<evidence type="ECO:0000313" key="4">
    <source>
        <dbReference type="EMBL" id="PWB74739.1"/>
    </source>
</evidence>
<comment type="catalytic activity">
    <reaction evidence="2">
        <text>a quinone + NADH + 5 H(+)(in) = a quinol + NAD(+) + 4 H(+)(out)</text>
        <dbReference type="Rhea" id="RHEA:57888"/>
        <dbReference type="ChEBI" id="CHEBI:15378"/>
        <dbReference type="ChEBI" id="CHEBI:24646"/>
        <dbReference type="ChEBI" id="CHEBI:57540"/>
        <dbReference type="ChEBI" id="CHEBI:57945"/>
        <dbReference type="ChEBI" id="CHEBI:132124"/>
    </reaction>
</comment>
<comment type="function">
    <text evidence="2">NDH-1 shuttles electrons from NADH, via FMN and iron-sulfur (Fe-S) centers, to quinones in the respiratory chain. Couples the redox reaction to proton translocation (for every two electrons transferred, four hydrogen ions are translocated across the cytoplasmic membrane), and thus conserves the redox energy in a proton gradient.</text>
</comment>
<feature type="region of interest" description="Disordered" evidence="3">
    <location>
        <begin position="175"/>
        <end position="195"/>
    </location>
</feature>
<keyword evidence="2" id="KW-0472">Membrane</keyword>
<evidence type="ECO:0000313" key="5">
    <source>
        <dbReference type="Proteomes" id="UP000250918"/>
    </source>
</evidence>
<name>A0A855X4G1_9BACT</name>
<dbReference type="PANTHER" id="PTHR33269:SF17">
    <property type="entry name" value="NADH-UBIQUINONE OXIDOREDUCTASE CHAIN 6"/>
    <property type="match status" value="1"/>
</dbReference>
<keyword evidence="2" id="KW-1133">Transmembrane helix</keyword>
<protein>
    <recommendedName>
        <fullName evidence="2">NADH-quinone oxidoreductase subunit J</fullName>
        <ecNumber evidence="2">7.1.1.-</ecNumber>
    </recommendedName>
</protein>
<dbReference type="InterPro" id="IPR001457">
    <property type="entry name" value="NADH_UbQ/plastoQ_OxRdtase_su6"/>
</dbReference>
<dbReference type="Gene3D" id="1.20.120.1200">
    <property type="entry name" value="NADH-ubiquinone/plastoquinone oxidoreductase chain 6, subunit NuoJ"/>
    <property type="match status" value="1"/>
</dbReference>
<dbReference type="Proteomes" id="UP000250918">
    <property type="component" value="Unassembled WGS sequence"/>
</dbReference>
<dbReference type="Pfam" id="PF00499">
    <property type="entry name" value="Oxidored_q3"/>
    <property type="match status" value="1"/>
</dbReference>
<comment type="caution">
    <text evidence="4">The sequence shown here is derived from an EMBL/GenBank/DDBJ whole genome shotgun (WGS) entry which is preliminary data.</text>
</comment>
<organism evidence="4 5">
    <name type="scientific">candidate division GN15 bacterium</name>
    <dbReference type="NCBI Taxonomy" id="2072418"/>
    <lineage>
        <taxon>Bacteria</taxon>
        <taxon>candidate division GN15</taxon>
    </lineage>
</organism>
<comment type="subcellular location">
    <subcellularLocation>
        <location evidence="2">Cell membrane</location>
        <topology evidence="2">Multi-pass membrane protein</topology>
    </subcellularLocation>
</comment>
<evidence type="ECO:0000256" key="1">
    <source>
        <dbReference type="ARBA" id="ARBA00005698"/>
    </source>
</evidence>
<proteinExistence type="inferred from homology"/>
<keyword evidence="2" id="KW-0874">Quinone</keyword>
<dbReference type="PANTHER" id="PTHR33269">
    <property type="entry name" value="NADH-UBIQUINONE OXIDOREDUCTASE CHAIN 6"/>
    <property type="match status" value="1"/>
</dbReference>
<evidence type="ECO:0000256" key="2">
    <source>
        <dbReference type="RuleBase" id="RU004429"/>
    </source>
</evidence>
<feature type="transmembrane region" description="Helical" evidence="2">
    <location>
        <begin position="145"/>
        <end position="167"/>
    </location>
</feature>
<keyword evidence="2" id="KW-1003">Cell membrane</keyword>
<dbReference type="EC" id="7.1.1.-" evidence="2"/>
<feature type="transmembrane region" description="Helical" evidence="2">
    <location>
        <begin position="31"/>
        <end position="49"/>
    </location>
</feature>
<dbReference type="EMBL" id="PQAP01000023">
    <property type="protein sequence ID" value="PWB74739.1"/>
    <property type="molecule type" value="Genomic_DNA"/>
</dbReference>
<keyword evidence="2" id="KW-0812">Transmembrane</keyword>
<sequence length="195" mass="21003">MTIDAVIFVISAVVAIFGAAMMIAQRNPVASVLYLILSLIAQAVIYVQLGALFVGIMLVIVYAGAIMVLFLFVIMLLNLRGSEELGKPSGRVSRFTKYVITLLFFVELIFVIRGVALPPAPELVTNQPDAFGSVKAVSMLLFTKYLYPFQLTGVLMLIAVVGAVVIARREHPGELPDDTAAESTLAETPKEGTKA</sequence>
<dbReference type="AlphaFoldDB" id="A0A855X4G1"/>
<dbReference type="InterPro" id="IPR042106">
    <property type="entry name" value="Nuo/plastoQ_OxRdtase_6_NuoJ"/>
</dbReference>
<dbReference type="GO" id="GO:0008137">
    <property type="term" value="F:NADH dehydrogenase (ubiquinone) activity"/>
    <property type="evidence" value="ECO:0007669"/>
    <property type="project" value="UniProtKB-UniRule"/>
</dbReference>
<dbReference type="GO" id="GO:0048038">
    <property type="term" value="F:quinone binding"/>
    <property type="evidence" value="ECO:0007669"/>
    <property type="project" value="UniProtKB-UniRule"/>
</dbReference>
<evidence type="ECO:0000256" key="3">
    <source>
        <dbReference type="SAM" id="MobiDB-lite"/>
    </source>
</evidence>
<gene>
    <name evidence="4" type="ORF">C3F09_03360</name>
</gene>
<feature type="transmembrane region" description="Helical" evidence="2">
    <location>
        <begin position="98"/>
        <end position="116"/>
    </location>
</feature>
<dbReference type="GO" id="GO:0005886">
    <property type="term" value="C:plasma membrane"/>
    <property type="evidence" value="ECO:0007669"/>
    <property type="project" value="UniProtKB-SubCell"/>
</dbReference>
<feature type="transmembrane region" description="Helical" evidence="2">
    <location>
        <begin position="55"/>
        <end position="77"/>
    </location>
</feature>
<keyword evidence="2" id="KW-0520">NAD</keyword>
<reference evidence="4 5" key="1">
    <citation type="journal article" date="2018" name="ISME J.">
        <title>A methanotrophic archaeon couples anaerobic oxidation of methane to Fe(III) reduction.</title>
        <authorList>
            <person name="Cai C."/>
            <person name="Leu A.O."/>
            <person name="Xie G.J."/>
            <person name="Guo J."/>
            <person name="Feng Y."/>
            <person name="Zhao J.X."/>
            <person name="Tyson G.W."/>
            <person name="Yuan Z."/>
            <person name="Hu S."/>
        </authorList>
    </citation>
    <scope>NUCLEOTIDE SEQUENCE [LARGE SCALE GENOMIC DNA]</scope>
    <source>
        <strain evidence="4">FeB_12</strain>
    </source>
</reference>
<comment type="similarity">
    <text evidence="1 2">Belongs to the complex I subunit 6 family.</text>
</comment>